<keyword evidence="3" id="KW-1185">Reference proteome</keyword>
<dbReference type="EMBL" id="BPVZ01000084">
    <property type="protein sequence ID" value="GKV29849.1"/>
    <property type="molecule type" value="Genomic_DNA"/>
</dbReference>
<dbReference type="AlphaFoldDB" id="A0AAV5KY34"/>
<sequence length="95" mass="10349">MADQIATQKKNHPIVHRTRVAGAWQLDCLPEPEVEESREVKDVRPEVYAAGGMRSKWETEEPLQRAGDALSVAPEPASVANLGSGGEENAEERGN</sequence>
<evidence type="ECO:0000313" key="2">
    <source>
        <dbReference type="EMBL" id="GKV29849.1"/>
    </source>
</evidence>
<feature type="region of interest" description="Disordered" evidence="1">
    <location>
        <begin position="58"/>
        <end position="95"/>
    </location>
</feature>
<evidence type="ECO:0000313" key="3">
    <source>
        <dbReference type="Proteomes" id="UP001054252"/>
    </source>
</evidence>
<reference evidence="2 3" key="1">
    <citation type="journal article" date="2021" name="Commun. Biol.">
        <title>The genome of Shorea leprosula (Dipterocarpaceae) highlights the ecological relevance of drought in aseasonal tropical rainforests.</title>
        <authorList>
            <person name="Ng K.K.S."/>
            <person name="Kobayashi M.J."/>
            <person name="Fawcett J.A."/>
            <person name="Hatakeyama M."/>
            <person name="Paape T."/>
            <person name="Ng C.H."/>
            <person name="Ang C.C."/>
            <person name="Tnah L.H."/>
            <person name="Lee C.T."/>
            <person name="Nishiyama T."/>
            <person name="Sese J."/>
            <person name="O'Brien M.J."/>
            <person name="Copetti D."/>
            <person name="Mohd Noor M.I."/>
            <person name="Ong R.C."/>
            <person name="Putra M."/>
            <person name="Sireger I.Z."/>
            <person name="Indrioko S."/>
            <person name="Kosugi Y."/>
            <person name="Izuno A."/>
            <person name="Isagi Y."/>
            <person name="Lee S.L."/>
            <person name="Shimizu K.K."/>
        </authorList>
    </citation>
    <scope>NUCLEOTIDE SEQUENCE [LARGE SCALE GENOMIC DNA]</scope>
    <source>
        <strain evidence="2">214</strain>
    </source>
</reference>
<dbReference type="Proteomes" id="UP001054252">
    <property type="component" value="Unassembled WGS sequence"/>
</dbReference>
<comment type="caution">
    <text evidence="2">The sequence shown here is derived from an EMBL/GenBank/DDBJ whole genome shotgun (WGS) entry which is preliminary data.</text>
</comment>
<organism evidence="2 3">
    <name type="scientific">Rubroshorea leprosula</name>
    <dbReference type="NCBI Taxonomy" id="152421"/>
    <lineage>
        <taxon>Eukaryota</taxon>
        <taxon>Viridiplantae</taxon>
        <taxon>Streptophyta</taxon>
        <taxon>Embryophyta</taxon>
        <taxon>Tracheophyta</taxon>
        <taxon>Spermatophyta</taxon>
        <taxon>Magnoliopsida</taxon>
        <taxon>eudicotyledons</taxon>
        <taxon>Gunneridae</taxon>
        <taxon>Pentapetalae</taxon>
        <taxon>rosids</taxon>
        <taxon>malvids</taxon>
        <taxon>Malvales</taxon>
        <taxon>Dipterocarpaceae</taxon>
        <taxon>Rubroshorea</taxon>
    </lineage>
</organism>
<gene>
    <name evidence="2" type="ORF">SLEP1_g38738</name>
</gene>
<accession>A0AAV5KY34</accession>
<name>A0AAV5KY34_9ROSI</name>
<proteinExistence type="predicted"/>
<evidence type="ECO:0000256" key="1">
    <source>
        <dbReference type="SAM" id="MobiDB-lite"/>
    </source>
</evidence>
<protein>
    <submittedName>
        <fullName evidence="2">Uncharacterized protein</fullName>
    </submittedName>
</protein>